<feature type="domain" description="SF4 helicase" evidence="1">
    <location>
        <begin position="149"/>
        <end position="209"/>
    </location>
</feature>
<dbReference type="PANTHER" id="PTHR30153">
    <property type="entry name" value="REPLICATIVE DNA HELICASE DNAB"/>
    <property type="match status" value="1"/>
</dbReference>
<dbReference type="InterPro" id="IPR007694">
    <property type="entry name" value="DNA_helicase_DnaB-like_C"/>
</dbReference>
<comment type="caution">
    <text evidence="2">The sequence shown here is derived from an EMBL/GenBank/DDBJ whole genome shotgun (WGS) entry which is preliminary data.</text>
</comment>
<dbReference type="SUPFAM" id="SSF52540">
    <property type="entry name" value="P-loop containing nucleoside triphosphate hydrolases"/>
    <property type="match status" value="1"/>
</dbReference>
<keyword evidence="2" id="KW-0547">Nucleotide-binding</keyword>
<dbReference type="Gene3D" id="3.40.50.300">
    <property type="entry name" value="P-loop containing nucleotide triphosphate hydrolases"/>
    <property type="match status" value="1"/>
</dbReference>
<keyword evidence="2" id="KW-0347">Helicase</keyword>
<dbReference type="Pfam" id="PF03796">
    <property type="entry name" value="DnaB_C"/>
    <property type="match status" value="2"/>
</dbReference>
<dbReference type="PANTHER" id="PTHR30153:SF2">
    <property type="entry name" value="REPLICATIVE DNA HELICASE"/>
    <property type="match status" value="1"/>
</dbReference>
<dbReference type="RefSeq" id="WP_158445474.1">
    <property type="nucleotide sequence ID" value="NZ_JAOAOS010000002.1"/>
</dbReference>
<accession>A0ABW0F4W3</accession>
<dbReference type="EMBL" id="JBHSLI010000002">
    <property type="protein sequence ID" value="MFC5292865.1"/>
    <property type="molecule type" value="Genomic_DNA"/>
</dbReference>
<organism evidence="2 3">
    <name type="scientific">Bosea minatitlanensis</name>
    <dbReference type="NCBI Taxonomy" id="128782"/>
    <lineage>
        <taxon>Bacteria</taxon>
        <taxon>Pseudomonadati</taxon>
        <taxon>Pseudomonadota</taxon>
        <taxon>Alphaproteobacteria</taxon>
        <taxon>Hyphomicrobiales</taxon>
        <taxon>Boseaceae</taxon>
        <taxon>Bosea</taxon>
    </lineage>
</organism>
<gene>
    <name evidence="2" type="ORF">ACFPK2_07665</name>
</gene>
<evidence type="ECO:0000313" key="3">
    <source>
        <dbReference type="Proteomes" id="UP001595976"/>
    </source>
</evidence>
<keyword evidence="3" id="KW-1185">Reference proteome</keyword>
<proteinExistence type="predicted"/>
<name>A0ABW0F4W3_9HYPH</name>
<reference evidence="3" key="1">
    <citation type="journal article" date="2019" name="Int. J. Syst. Evol. Microbiol.">
        <title>The Global Catalogue of Microorganisms (GCM) 10K type strain sequencing project: providing services to taxonomists for standard genome sequencing and annotation.</title>
        <authorList>
            <consortium name="The Broad Institute Genomics Platform"/>
            <consortium name="The Broad Institute Genome Sequencing Center for Infectious Disease"/>
            <person name="Wu L."/>
            <person name="Ma J."/>
        </authorList>
    </citation>
    <scope>NUCLEOTIDE SEQUENCE [LARGE SCALE GENOMIC DNA]</scope>
    <source>
        <strain evidence="3">CGMCC 1.15643</strain>
    </source>
</reference>
<feature type="domain" description="SF4 helicase" evidence="1">
    <location>
        <begin position="61"/>
        <end position="111"/>
    </location>
</feature>
<dbReference type="GO" id="GO:0004386">
    <property type="term" value="F:helicase activity"/>
    <property type="evidence" value="ECO:0007669"/>
    <property type="project" value="UniProtKB-KW"/>
</dbReference>
<dbReference type="InterPro" id="IPR027417">
    <property type="entry name" value="P-loop_NTPase"/>
</dbReference>
<evidence type="ECO:0000313" key="2">
    <source>
        <dbReference type="EMBL" id="MFC5292865.1"/>
    </source>
</evidence>
<evidence type="ECO:0000259" key="1">
    <source>
        <dbReference type="Pfam" id="PF03796"/>
    </source>
</evidence>
<dbReference type="Proteomes" id="UP001595976">
    <property type="component" value="Unassembled WGS sequence"/>
</dbReference>
<protein>
    <submittedName>
        <fullName evidence="2">DNA helicase</fullName>
    </submittedName>
</protein>
<dbReference type="NCBIfam" id="NF004629">
    <property type="entry name" value="PRK05973.1"/>
    <property type="match status" value="1"/>
</dbReference>
<sequence length="237" mass="25995">MKLPVPIHHLKRRAKLLHRREQIPLHAALDRIATAEGYRRWSLLAARQPVASVATALYRRLDPGDLVLVAGRPGQGKTLVSLALAAEAARAGRRSAFFSLEYTPGDVVERLRALGFETGELAGFFDLDCSDAISADYVGAALAAAPAGTLAVIDYLQLLDQRRDRPELSRQVGDLKALARQRGLIIVLLSQVDRSYDPAAKPFPDITDIHLPNPVDLRLFDKRCFLNGGEIRFEAAA</sequence>
<keyword evidence="2" id="KW-0378">Hydrolase</keyword>
<keyword evidence="2" id="KW-0067">ATP-binding</keyword>